<evidence type="ECO:0000256" key="1">
    <source>
        <dbReference type="SAM" id="MobiDB-lite"/>
    </source>
</evidence>
<evidence type="ECO:0008006" key="4">
    <source>
        <dbReference type="Google" id="ProtNLM"/>
    </source>
</evidence>
<sequence>MHDPFDVAQILAETTRPAKASPMGTAAVSEAAVDTDGRERSRPGQYGRVGAEASDQPRG</sequence>
<reference evidence="2 3" key="1">
    <citation type="submission" date="2020-08" db="EMBL/GenBank/DDBJ databases">
        <title>Genemic of Streptomyces polyaspartic.</title>
        <authorList>
            <person name="Liu W."/>
        </authorList>
    </citation>
    <scope>NUCLEOTIDE SEQUENCE [LARGE SCALE GENOMIC DNA]</scope>
    <source>
        <strain evidence="2 3">TRM66268-LWL</strain>
    </source>
</reference>
<proteinExistence type="predicted"/>
<comment type="caution">
    <text evidence="2">The sequence shown here is derived from an EMBL/GenBank/DDBJ whole genome shotgun (WGS) entry which is preliminary data.</text>
</comment>
<accession>A0ABR7SCQ5</accession>
<dbReference type="EMBL" id="JACTVJ010000005">
    <property type="protein sequence ID" value="MBC9713272.1"/>
    <property type="molecule type" value="Genomic_DNA"/>
</dbReference>
<gene>
    <name evidence="2" type="ORF">H9Y04_11905</name>
</gene>
<keyword evidence="3" id="KW-1185">Reference proteome</keyword>
<evidence type="ECO:0000313" key="2">
    <source>
        <dbReference type="EMBL" id="MBC9713272.1"/>
    </source>
</evidence>
<dbReference type="Proteomes" id="UP000642284">
    <property type="component" value="Unassembled WGS sequence"/>
</dbReference>
<feature type="region of interest" description="Disordered" evidence="1">
    <location>
        <begin position="13"/>
        <end position="59"/>
    </location>
</feature>
<protein>
    <recommendedName>
        <fullName evidence="4">Transposase</fullName>
    </recommendedName>
</protein>
<dbReference type="RefSeq" id="WP_187813703.1">
    <property type="nucleotide sequence ID" value="NZ_JACTVJ010000005.1"/>
</dbReference>
<name>A0ABR7SCQ5_9ACTN</name>
<organism evidence="2 3">
    <name type="scientific">Streptomyces polyasparticus</name>
    <dbReference type="NCBI Taxonomy" id="2767826"/>
    <lineage>
        <taxon>Bacteria</taxon>
        <taxon>Bacillati</taxon>
        <taxon>Actinomycetota</taxon>
        <taxon>Actinomycetes</taxon>
        <taxon>Kitasatosporales</taxon>
        <taxon>Streptomycetaceae</taxon>
        <taxon>Streptomyces</taxon>
    </lineage>
</organism>
<evidence type="ECO:0000313" key="3">
    <source>
        <dbReference type="Proteomes" id="UP000642284"/>
    </source>
</evidence>